<reference evidence="1 2" key="1">
    <citation type="journal article" date="2019" name="Commun. Biol.">
        <title>The bagworm genome reveals a unique fibroin gene that provides high tensile strength.</title>
        <authorList>
            <person name="Kono N."/>
            <person name="Nakamura H."/>
            <person name="Ohtoshi R."/>
            <person name="Tomita M."/>
            <person name="Numata K."/>
            <person name="Arakawa K."/>
        </authorList>
    </citation>
    <scope>NUCLEOTIDE SEQUENCE [LARGE SCALE GENOMIC DNA]</scope>
</reference>
<accession>A0A4C1TRG3</accession>
<gene>
    <name evidence="1" type="ORF">EVAR_19364_1</name>
</gene>
<evidence type="ECO:0000313" key="1">
    <source>
        <dbReference type="EMBL" id="GBP16567.1"/>
    </source>
</evidence>
<protein>
    <submittedName>
        <fullName evidence="1">Uncharacterized protein</fullName>
    </submittedName>
</protein>
<keyword evidence="2" id="KW-1185">Reference proteome</keyword>
<organism evidence="1 2">
    <name type="scientific">Eumeta variegata</name>
    <name type="common">Bagworm moth</name>
    <name type="synonym">Eumeta japonica</name>
    <dbReference type="NCBI Taxonomy" id="151549"/>
    <lineage>
        <taxon>Eukaryota</taxon>
        <taxon>Metazoa</taxon>
        <taxon>Ecdysozoa</taxon>
        <taxon>Arthropoda</taxon>
        <taxon>Hexapoda</taxon>
        <taxon>Insecta</taxon>
        <taxon>Pterygota</taxon>
        <taxon>Neoptera</taxon>
        <taxon>Endopterygota</taxon>
        <taxon>Lepidoptera</taxon>
        <taxon>Glossata</taxon>
        <taxon>Ditrysia</taxon>
        <taxon>Tineoidea</taxon>
        <taxon>Psychidae</taxon>
        <taxon>Oiketicinae</taxon>
        <taxon>Eumeta</taxon>
    </lineage>
</organism>
<dbReference type="Proteomes" id="UP000299102">
    <property type="component" value="Unassembled WGS sequence"/>
</dbReference>
<dbReference type="AlphaFoldDB" id="A0A4C1TRG3"/>
<sequence>MKRIVSTVNWLRVPIPRKFRTQNQVSEVRYCVAGGAGGCDIKQRFDNATRALAPFMVTVCEDAGGPRGAVGSSVVRHRRPANIINSPGGGVRKLQSESQILDDDDVGRISAVCADESRGQRSGRTPRLLSIIVCPCGRLSDAPPVTAHTPSRAIAELA</sequence>
<comment type="caution">
    <text evidence="1">The sequence shown here is derived from an EMBL/GenBank/DDBJ whole genome shotgun (WGS) entry which is preliminary data.</text>
</comment>
<proteinExistence type="predicted"/>
<name>A0A4C1TRG3_EUMVA</name>
<evidence type="ECO:0000313" key="2">
    <source>
        <dbReference type="Proteomes" id="UP000299102"/>
    </source>
</evidence>
<dbReference type="EMBL" id="BGZK01000080">
    <property type="protein sequence ID" value="GBP16567.1"/>
    <property type="molecule type" value="Genomic_DNA"/>
</dbReference>